<accession>A0AAU6W1V8</accession>
<feature type="region of interest" description="Disordered" evidence="1">
    <location>
        <begin position="87"/>
        <end position="114"/>
    </location>
</feature>
<gene>
    <name evidence="2" type="ORF">Orimi01_00014</name>
</gene>
<feature type="compositionally biased region" description="Basic and acidic residues" evidence="1">
    <location>
        <begin position="87"/>
        <end position="99"/>
    </location>
</feature>
<evidence type="ECO:0000256" key="1">
    <source>
        <dbReference type="SAM" id="MobiDB-lite"/>
    </source>
</evidence>
<name>A0AAU6W1V8_9VIRU</name>
<proteinExistence type="predicted"/>
<reference evidence="2" key="1">
    <citation type="journal article" date="2024" name="J. Gen. Virol.">
        <title>Novel phages of Pseudomonas syringae unveil numerous potential auxiliary metabolic genes.</title>
        <authorList>
            <person name="Feltin C."/>
            <person name="Garneau J.R."/>
            <person name="Morris C.E."/>
            <person name="Berard A."/>
            <person name="Torres-Barcelo C."/>
        </authorList>
    </citation>
    <scope>NUCLEOTIDE SEQUENCE</scope>
</reference>
<evidence type="ECO:0008006" key="3">
    <source>
        <dbReference type="Google" id="ProtNLM"/>
    </source>
</evidence>
<protein>
    <recommendedName>
        <fullName evidence="3">Tail assembly chaperone</fullName>
    </recommendedName>
</protein>
<organism evidence="2">
    <name type="scientific">Pseudomonas phage Orimi01</name>
    <dbReference type="NCBI Taxonomy" id="3138541"/>
    <lineage>
        <taxon>Viruses</taxon>
    </lineage>
</organism>
<evidence type="ECO:0000313" key="2">
    <source>
        <dbReference type="EMBL" id="XAI70671.1"/>
    </source>
</evidence>
<dbReference type="EMBL" id="PP179326">
    <property type="protein sequence ID" value="XAI70671.1"/>
    <property type="molecule type" value="Genomic_DNA"/>
</dbReference>
<sequence length="114" mass="12701">MSKPTILIGCRLPSGILLEVAKGTQVELAGQRQAQERSPIILLTENDYGLTEVDLDFWTQWKKEFEGFQPLVTGAIFEAKDEKDAKAIHRELKGEKTGHEPLPQTDGTKIKPAD</sequence>